<dbReference type="InterPro" id="IPR004358">
    <property type="entry name" value="Sig_transdc_His_kin-like_C"/>
</dbReference>
<dbReference type="PROSITE" id="PS50109">
    <property type="entry name" value="HIS_KIN"/>
    <property type="match status" value="1"/>
</dbReference>
<keyword evidence="12" id="KW-1185">Reference proteome</keyword>
<dbReference type="Pfam" id="PF00672">
    <property type="entry name" value="HAMP"/>
    <property type="match status" value="1"/>
</dbReference>
<dbReference type="AlphaFoldDB" id="A0A0P9D7I2"/>
<evidence type="ECO:0000256" key="3">
    <source>
        <dbReference type="ARBA" id="ARBA00012438"/>
    </source>
</evidence>
<dbReference type="InterPro" id="IPR005467">
    <property type="entry name" value="His_kinase_dom"/>
</dbReference>
<dbReference type="Proteomes" id="UP000050509">
    <property type="component" value="Unassembled WGS sequence"/>
</dbReference>
<dbReference type="CDD" id="cd00082">
    <property type="entry name" value="HisKA"/>
    <property type="match status" value="1"/>
</dbReference>
<keyword evidence="8" id="KW-0472">Membrane</keyword>
<dbReference type="GO" id="GO:0016020">
    <property type="term" value="C:membrane"/>
    <property type="evidence" value="ECO:0007669"/>
    <property type="project" value="UniProtKB-SubCell"/>
</dbReference>
<evidence type="ECO:0000256" key="4">
    <source>
        <dbReference type="ARBA" id="ARBA00022553"/>
    </source>
</evidence>
<dbReference type="PANTHER" id="PTHR43711:SF1">
    <property type="entry name" value="HISTIDINE KINASE 1"/>
    <property type="match status" value="1"/>
</dbReference>
<dbReference type="InterPro" id="IPR003594">
    <property type="entry name" value="HATPase_dom"/>
</dbReference>
<feature type="transmembrane region" description="Helical" evidence="8">
    <location>
        <begin position="73"/>
        <end position="96"/>
    </location>
</feature>
<keyword evidence="6 11" id="KW-0418">Kinase</keyword>
<gene>
    <name evidence="11" type="ORF">SE17_00505</name>
</gene>
<dbReference type="CDD" id="cd06225">
    <property type="entry name" value="HAMP"/>
    <property type="match status" value="1"/>
</dbReference>
<protein>
    <recommendedName>
        <fullName evidence="3">histidine kinase</fullName>
        <ecNumber evidence="3">2.7.13.3</ecNumber>
    </recommendedName>
</protein>
<organism evidence="11 12">
    <name type="scientific">Kouleothrix aurantiaca</name>
    <dbReference type="NCBI Taxonomy" id="186479"/>
    <lineage>
        <taxon>Bacteria</taxon>
        <taxon>Bacillati</taxon>
        <taxon>Chloroflexota</taxon>
        <taxon>Chloroflexia</taxon>
        <taxon>Chloroflexales</taxon>
        <taxon>Roseiflexineae</taxon>
        <taxon>Roseiflexaceae</taxon>
        <taxon>Kouleothrix</taxon>
    </lineage>
</organism>
<dbReference type="PANTHER" id="PTHR43711">
    <property type="entry name" value="TWO-COMPONENT HISTIDINE KINASE"/>
    <property type="match status" value="1"/>
</dbReference>
<keyword evidence="4" id="KW-0597">Phosphoprotein</keyword>
<dbReference type="SMART" id="SM00388">
    <property type="entry name" value="HisKA"/>
    <property type="match status" value="1"/>
</dbReference>
<dbReference type="Pfam" id="PF00512">
    <property type="entry name" value="HisKA"/>
    <property type="match status" value="1"/>
</dbReference>
<comment type="subcellular location">
    <subcellularLocation>
        <location evidence="2">Membrane</location>
    </subcellularLocation>
</comment>
<dbReference type="SUPFAM" id="SSF47384">
    <property type="entry name" value="Homodimeric domain of signal transducing histidine kinase"/>
    <property type="match status" value="1"/>
</dbReference>
<keyword evidence="7" id="KW-0902">Two-component regulatory system</keyword>
<dbReference type="CDD" id="cd00075">
    <property type="entry name" value="HATPase"/>
    <property type="match status" value="1"/>
</dbReference>
<proteinExistence type="predicted"/>
<dbReference type="PROSITE" id="PS50885">
    <property type="entry name" value="HAMP"/>
    <property type="match status" value="1"/>
</dbReference>
<dbReference type="GO" id="GO:0000155">
    <property type="term" value="F:phosphorelay sensor kinase activity"/>
    <property type="evidence" value="ECO:0007669"/>
    <property type="project" value="InterPro"/>
</dbReference>
<dbReference type="InterPro" id="IPR003661">
    <property type="entry name" value="HisK_dim/P_dom"/>
</dbReference>
<reference evidence="11 12" key="1">
    <citation type="submission" date="2015-09" db="EMBL/GenBank/DDBJ databases">
        <title>Draft genome sequence of Kouleothrix aurantiaca JCM 19913.</title>
        <authorList>
            <person name="Hemp J."/>
        </authorList>
    </citation>
    <scope>NUCLEOTIDE SEQUENCE [LARGE SCALE GENOMIC DNA]</scope>
    <source>
        <strain evidence="11 12">COM-B</strain>
    </source>
</reference>
<dbReference type="SUPFAM" id="SSF158472">
    <property type="entry name" value="HAMP domain-like"/>
    <property type="match status" value="1"/>
</dbReference>
<dbReference type="Gene3D" id="6.10.340.10">
    <property type="match status" value="1"/>
</dbReference>
<dbReference type="SMART" id="SM00387">
    <property type="entry name" value="HATPase_c"/>
    <property type="match status" value="1"/>
</dbReference>
<dbReference type="InterPro" id="IPR036097">
    <property type="entry name" value="HisK_dim/P_sf"/>
</dbReference>
<comment type="catalytic activity">
    <reaction evidence="1">
        <text>ATP + protein L-histidine = ADP + protein N-phospho-L-histidine.</text>
        <dbReference type="EC" id="2.7.13.3"/>
    </reaction>
</comment>
<dbReference type="EC" id="2.7.13.3" evidence="3"/>
<dbReference type="InterPro" id="IPR003660">
    <property type="entry name" value="HAMP_dom"/>
</dbReference>
<evidence type="ECO:0000256" key="6">
    <source>
        <dbReference type="ARBA" id="ARBA00022777"/>
    </source>
</evidence>
<dbReference type="Gene3D" id="3.30.565.10">
    <property type="entry name" value="Histidine kinase-like ATPase, C-terminal domain"/>
    <property type="match status" value="1"/>
</dbReference>
<keyword evidence="8" id="KW-1133">Transmembrane helix</keyword>
<keyword evidence="8" id="KW-0812">Transmembrane</keyword>
<evidence type="ECO:0000256" key="8">
    <source>
        <dbReference type="SAM" id="Phobius"/>
    </source>
</evidence>
<comment type="caution">
    <text evidence="11">The sequence shown here is derived from an EMBL/GenBank/DDBJ whole genome shotgun (WGS) entry which is preliminary data.</text>
</comment>
<accession>A0A0P9D7I2</accession>
<dbReference type="InterPro" id="IPR036890">
    <property type="entry name" value="HATPase_C_sf"/>
</dbReference>
<dbReference type="FunFam" id="3.30.565.10:FF:000006">
    <property type="entry name" value="Sensor histidine kinase WalK"/>
    <property type="match status" value="1"/>
</dbReference>
<dbReference type="PRINTS" id="PR00344">
    <property type="entry name" value="BCTRLSENSOR"/>
</dbReference>
<dbReference type="InterPro" id="IPR050736">
    <property type="entry name" value="Sensor_HK_Regulatory"/>
</dbReference>
<feature type="domain" description="Histidine kinase" evidence="9">
    <location>
        <begin position="158"/>
        <end position="374"/>
    </location>
</feature>
<dbReference type="Gene3D" id="1.10.287.130">
    <property type="match status" value="1"/>
</dbReference>
<evidence type="ECO:0000256" key="7">
    <source>
        <dbReference type="ARBA" id="ARBA00023012"/>
    </source>
</evidence>
<evidence type="ECO:0000259" key="10">
    <source>
        <dbReference type="PROSITE" id="PS50885"/>
    </source>
</evidence>
<dbReference type="SUPFAM" id="SSF55874">
    <property type="entry name" value="ATPase domain of HSP90 chaperone/DNA topoisomerase II/histidine kinase"/>
    <property type="match status" value="1"/>
</dbReference>
<dbReference type="SMART" id="SM00304">
    <property type="entry name" value="HAMP"/>
    <property type="match status" value="1"/>
</dbReference>
<feature type="transmembrane region" description="Helical" evidence="8">
    <location>
        <begin position="12"/>
        <end position="40"/>
    </location>
</feature>
<dbReference type="EMBL" id="LJCR01000004">
    <property type="protein sequence ID" value="KPV54968.1"/>
    <property type="molecule type" value="Genomic_DNA"/>
</dbReference>
<sequence length="375" mass="40082">MERRIGSGLRGKIFLAHLLVIIVGVLTLFAATLSIAPTLFDRLMIAMMGPDASSMGDMMAGMAETTAQAFRSAMLQALLLSAGAATLAAVAVSLFVSARIVTPIQQLLAASRRIASGHYAERASADADDELGALARQFNTMAAELEAAERRRIALIGDMAHELRTPLATIEGYTEGLLDGVVEPGDATWALLHDEVGRLRRLVQDLQELSRAEARQLPLQLRPCQVAELVDQAIRRIAPQFTEKGVTLTTDIPSDLPPVQADADRITQVLINLLGNALRYTPSEGNVRVSAERQGDSVAFHVADSGIGIAPEHLPQLFERFYRVDKARSRALGGSGIGLTIAKALVEAHDGHIWASSPGLDQGATFSFTLPIAPG</sequence>
<evidence type="ECO:0000313" key="11">
    <source>
        <dbReference type="EMBL" id="KPV54968.1"/>
    </source>
</evidence>
<evidence type="ECO:0000256" key="2">
    <source>
        <dbReference type="ARBA" id="ARBA00004370"/>
    </source>
</evidence>
<evidence type="ECO:0000313" key="12">
    <source>
        <dbReference type="Proteomes" id="UP000050509"/>
    </source>
</evidence>
<dbReference type="Pfam" id="PF02518">
    <property type="entry name" value="HATPase_c"/>
    <property type="match status" value="1"/>
</dbReference>
<name>A0A0P9D7I2_9CHLR</name>
<evidence type="ECO:0000256" key="1">
    <source>
        <dbReference type="ARBA" id="ARBA00000085"/>
    </source>
</evidence>
<evidence type="ECO:0000256" key="5">
    <source>
        <dbReference type="ARBA" id="ARBA00022679"/>
    </source>
</evidence>
<feature type="domain" description="HAMP" evidence="10">
    <location>
        <begin position="98"/>
        <end position="150"/>
    </location>
</feature>
<keyword evidence="5" id="KW-0808">Transferase</keyword>
<evidence type="ECO:0000259" key="9">
    <source>
        <dbReference type="PROSITE" id="PS50109"/>
    </source>
</evidence>